<dbReference type="Pfam" id="PF07045">
    <property type="entry name" value="DUF1330"/>
    <property type="match status" value="1"/>
</dbReference>
<evidence type="ECO:0000313" key="3">
    <source>
        <dbReference type="EMBL" id="QOZ60171.1"/>
    </source>
</evidence>
<evidence type="ECO:0000313" key="2">
    <source>
        <dbReference type="EMBL" id="GGI26810.1"/>
    </source>
</evidence>
<proteinExistence type="predicted"/>
<evidence type="ECO:0000259" key="1">
    <source>
        <dbReference type="Pfam" id="PF07045"/>
    </source>
</evidence>
<dbReference type="Proteomes" id="UP000625079">
    <property type="component" value="Unassembled WGS sequence"/>
</dbReference>
<dbReference type="InterPro" id="IPR011008">
    <property type="entry name" value="Dimeric_a/b-barrel"/>
</dbReference>
<dbReference type="Gene3D" id="3.30.70.100">
    <property type="match status" value="1"/>
</dbReference>
<keyword evidence="4" id="KW-1185">Reference proteome</keyword>
<accession>A0A410V632</accession>
<dbReference type="InterPro" id="IPR010753">
    <property type="entry name" value="DUF1330"/>
</dbReference>
<gene>
    <name evidence="2" type="ORF">GCM10010987_41240</name>
    <name evidence="3" type="ORF">XH86_16670</name>
</gene>
<reference evidence="2" key="3">
    <citation type="submission" date="2022-12" db="EMBL/GenBank/DDBJ databases">
        <authorList>
            <person name="Sun Q."/>
            <person name="Zhou Y."/>
        </authorList>
    </citation>
    <scope>NUCLEOTIDE SEQUENCE</scope>
    <source>
        <strain evidence="2">CGMCC 1.15034</strain>
    </source>
</reference>
<dbReference type="EMBL" id="CP030057">
    <property type="protein sequence ID" value="QOZ60171.1"/>
    <property type="molecule type" value="Genomic_DNA"/>
</dbReference>
<dbReference type="SUPFAM" id="SSF54909">
    <property type="entry name" value="Dimeric alpha+beta barrel"/>
    <property type="match status" value="1"/>
</dbReference>
<feature type="domain" description="DUF1330" evidence="1">
    <location>
        <begin position="51"/>
        <end position="144"/>
    </location>
</feature>
<sequence>MDREAVARARRPNRRDNVKPTIKLTAIALAAASFVTAPLHAIRAEPVRPAPAYVVNEIEVTDQAGFATYAKRQGELIEKFGGHFLARGGATEMIAGAPTKARVAIYVFDSVAKANAWHNAPEQAELAALRDKSSTFRSYIVEGCAACSPPAR</sequence>
<dbReference type="Proteomes" id="UP000593880">
    <property type="component" value="Chromosome"/>
</dbReference>
<dbReference type="AlphaFoldDB" id="A0A410V632"/>
<protein>
    <recommendedName>
        <fullName evidence="1">DUF1330 domain-containing protein</fullName>
    </recommendedName>
</protein>
<evidence type="ECO:0000313" key="4">
    <source>
        <dbReference type="Proteomes" id="UP000593880"/>
    </source>
</evidence>
<evidence type="ECO:0000313" key="5">
    <source>
        <dbReference type="Proteomes" id="UP000625079"/>
    </source>
</evidence>
<name>A0A410V632_9BRAD</name>
<dbReference type="EMBL" id="BMHC01000009">
    <property type="protein sequence ID" value="GGI26810.1"/>
    <property type="molecule type" value="Genomic_DNA"/>
</dbReference>
<dbReference type="PANTHER" id="PTHR41521:SF4">
    <property type="entry name" value="BLR0684 PROTEIN"/>
    <property type="match status" value="1"/>
</dbReference>
<reference evidence="2" key="1">
    <citation type="journal article" date="2014" name="Int. J. Syst. Evol. Microbiol.">
        <title>Complete genome sequence of Corynebacterium casei LMG S-19264T (=DSM 44701T), isolated from a smear-ripened cheese.</title>
        <authorList>
            <consortium name="US DOE Joint Genome Institute (JGI-PGF)"/>
            <person name="Walter F."/>
            <person name="Albersmeier A."/>
            <person name="Kalinowski J."/>
            <person name="Ruckert C."/>
        </authorList>
    </citation>
    <scope>NUCLEOTIDE SEQUENCE</scope>
    <source>
        <strain evidence="2">CGMCC 1.15034</strain>
    </source>
</reference>
<dbReference type="OrthoDB" id="9806380at2"/>
<reference evidence="3 4" key="2">
    <citation type="submission" date="2018-06" db="EMBL/GenBank/DDBJ databases">
        <title>Comparative genomics of rhizobia nodulating Arachis hypogaea in China.</title>
        <authorList>
            <person name="Li Y."/>
        </authorList>
    </citation>
    <scope>NUCLEOTIDE SEQUENCE [LARGE SCALE GENOMIC DNA]</scope>
    <source>
        <strain evidence="3 4">CCBAU 51658</strain>
    </source>
</reference>
<organism evidence="2 5">
    <name type="scientific">Bradyrhizobium guangdongense</name>
    <dbReference type="NCBI Taxonomy" id="1325090"/>
    <lineage>
        <taxon>Bacteria</taxon>
        <taxon>Pseudomonadati</taxon>
        <taxon>Pseudomonadota</taxon>
        <taxon>Alphaproteobacteria</taxon>
        <taxon>Hyphomicrobiales</taxon>
        <taxon>Nitrobacteraceae</taxon>
        <taxon>Bradyrhizobium</taxon>
    </lineage>
</organism>
<dbReference type="PANTHER" id="PTHR41521">
    <property type="match status" value="1"/>
</dbReference>